<evidence type="ECO:0000313" key="2">
    <source>
        <dbReference type="Proteomes" id="UP000266861"/>
    </source>
</evidence>
<proteinExistence type="predicted"/>
<evidence type="ECO:0000313" key="1">
    <source>
        <dbReference type="EMBL" id="RHZ81516.1"/>
    </source>
</evidence>
<comment type="caution">
    <text evidence="1">The sequence shown here is derived from an EMBL/GenBank/DDBJ whole genome shotgun (WGS) entry which is preliminary data.</text>
</comment>
<organism evidence="1 2">
    <name type="scientific">Diversispora epigaea</name>
    <dbReference type="NCBI Taxonomy" id="1348612"/>
    <lineage>
        <taxon>Eukaryota</taxon>
        <taxon>Fungi</taxon>
        <taxon>Fungi incertae sedis</taxon>
        <taxon>Mucoromycota</taxon>
        <taxon>Glomeromycotina</taxon>
        <taxon>Glomeromycetes</taxon>
        <taxon>Diversisporales</taxon>
        <taxon>Diversisporaceae</taxon>
        <taxon>Diversispora</taxon>
    </lineage>
</organism>
<dbReference type="EMBL" id="PQFF01000112">
    <property type="protein sequence ID" value="RHZ81516.1"/>
    <property type="molecule type" value="Genomic_DNA"/>
</dbReference>
<dbReference type="AlphaFoldDB" id="A0A397J679"/>
<sequence>MPQSEHPTQPTLTLPELIMEKNTQTIRIKPLRNYGNGRGILIANLSEINNATQGDDNNKPLRRKLPTNLSRRINVNPIKTTTTRLYWKNPKTPGNTQLNKRGGKGIQGIIHKKGEERKNEYIIKNKSNGPGKKGMVRVKKILKRNSIQQMEFKSALFSDRYKNEATINTLTNLLRDIAKKEIT</sequence>
<keyword evidence="2" id="KW-1185">Reference proteome</keyword>
<accession>A0A397J679</accession>
<gene>
    <name evidence="1" type="ORF">Glove_120g153</name>
</gene>
<name>A0A397J679_9GLOM</name>
<dbReference type="Proteomes" id="UP000266861">
    <property type="component" value="Unassembled WGS sequence"/>
</dbReference>
<reference evidence="1 2" key="1">
    <citation type="submission" date="2018-08" db="EMBL/GenBank/DDBJ databases">
        <title>Genome and evolution of the arbuscular mycorrhizal fungus Diversispora epigaea (formerly Glomus versiforme) and its bacterial endosymbionts.</title>
        <authorList>
            <person name="Sun X."/>
            <person name="Fei Z."/>
            <person name="Harrison M."/>
        </authorList>
    </citation>
    <scope>NUCLEOTIDE SEQUENCE [LARGE SCALE GENOMIC DNA]</scope>
    <source>
        <strain evidence="1 2">IT104</strain>
    </source>
</reference>
<protein>
    <submittedName>
        <fullName evidence="1">Uncharacterized protein</fullName>
    </submittedName>
</protein>